<keyword evidence="2 5" id="KW-0812">Transmembrane</keyword>
<dbReference type="RefSeq" id="WP_106684369.1">
    <property type="nucleotide sequence ID" value="NZ_CP027667.1"/>
</dbReference>
<evidence type="ECO:0000256" key="2">
    <source>
        <dbReference type="ARBA" id="ARBA00022692"/>
    </source>
</evidence>
<evidence type="ECO:0000259" key="6">
    <source>
        <dbReference type="Pfam" id="PF04893"/>
    </source>
</evidence>
<feature type="transmembrane region" description="Helical" evidence="5">
    <location>
        <begin position="76"/>
        <end position="97"/>
    </location>
</feature>
<protein>
    <submittedName>
        <fullName evidence="7">YIP1 family protein</fullName>
    </submittedName>
</protein>
<keyword evidence="3 5" id="KW-1133">Transmembrane helix</keyword>
<proteinExistence type="predicted"/>
<name>A0A2R3QDU4_9BURK</name>
<dbReference type="EMBL" id="CP027667">
    <property type="protein sequence ID" value="AVO49942.1"/>
    <property type="molecule type" value="Genomic_DNA"/>
</dbReference>
<dbReference type="GO" id="GO:0016020">
    <property type="term" value="C:membrane"/>
    <property type="evidence" value="ECO:0007669"/>
    <property type="project" value="UniProtKB-SubCell"/>
</dbReference>
<keyword evidence="8" id="KW-1185">Reference proteome</keyword>
<organism evidence="7 8">
    <name type="scientific">Melaminivora suipulveris</name>
    <dbReference type="NCBI Taxonomy" id="2109913"/>
    <lineage>
        <taxon>Bacteria</taxon>
        <taxon>Pseudomonadati</taxon>
        <taxon>Pseudomonadota</taxon>
        <taxon>Betaproteobacteria</taxon>
        <taxon>Burkholderiales</taxon>
        <taxon>Comamonadaceae</taxon>
        <taxon>Melaminivora</taxon>
    </lineage>
</organism>
<dbReference type="Proteomes" id="UP000237925">
    <property type="component" value="Chromosome"/>
</dbReference>
<dbReference type="InterPro" id="IPR006977">
    <property type="entry name" value="Yip1_dom"/>
</dbReference>
<dbReference type="OrthoDB" id="9808452at2"/>
<evidence type="ECO:0000256" key="4">
    <source>
        <dbReference type="ARBA" id="ARBA00023136"/>
    </source>
</evidence>
<dbReference type="Pfam" id="PF04893">
    <property type="entry name" value="Yip1"/>
    <property type="match status" value="1"/>
</dbReference>
<feature type="transmembrane region" description="Helical" evidence="5">
    <location>
        <begin position="162"/>
        <end position="187"/>
    </location>
</feature>
<keyword evidence="4 5" id="KW-0472">Membrane</keyword>
<sequence>MQQLVERASAILLRPRPTWEVIDAEPADSRKLFTSYLMVLAAIPAVCGFIGMSLLGVGAFGFSMRIPVLTGLVNAVLSYAFSLVGVIVLSLIINALGPTFGGVKNQDQAFKVAVYGSTAALVGGVFALLPALAMLGLVTALYSVYLLYLGLPLLMRAPAQRAVPYTVAVVVAAIVMGVVMSMVLAALTPRGPALWGGAGGGPAVAVDTPRGRVTVNTAGLEEASRKMEDAARRMEQAGKSGDTAAMNEAAQQVAAVAAGALGQGVRALDGAALKAALPERLGGRARTGLDVQSGAAMGVSVSQASARYGDGVRVQILDMGAMGQLAQIAGMVQGESESDGQVDKTWQEGGRTLQQSYAKDGSQAEMRAILKNGVMVSIEAEGTGIKEVQSLLAQLDLKGLEGLQRPAK</sequence>
<evidence type="ECO:0000256" key="5">
    <source>
        <dbReference type="SAM" id="Phobius"/>
    </source>
</evidence>
<dbReference type="AlphaFoldDB" id="A0A2R3QDU4"/>
<feature type="transmembrane region" description="Helical" evidence="5">
    <location>
        <begin position="109"/>
        <end position="129"/>
    </location>
</feature>
<reference evidence="7 8" key="1">
    <citation type="submission" date="2018-03" db="EMBL/GenBank/DDBJ databases">
        <title>Genome sequencing of Melaminivora sp.</title>
        <authorList>
            <person name="Kim S.-J."/>
            <person name="Heo J."/>
            <person name="Ahn J.-H."/>
            <person name="Kwon S.-W."/>
        </authorList>
    </citation>
    <scope>NUCLEOTIDE SEQUENCE [LARGE SCALE GENOMIC DNA]</scope>
    <source>
        <strain evidence="7 8">SC2-9</strain>
    </source>
</reference>
<dbReference type="KEGG" id="mela:C6568_12290"/>
<feature type="domain" description="Yip1" evidence="6">
    <location>
        <begin position="11"/>
        <end position="179"/>
    </location>
</feature>
<gene>
    <name evidence="7" type="ORF">C6568_12290</name>
</gene>
<evidence type="ECO:0000313" key="7">
    <source>
        <dbReference type="EMBL" id="AVO49942.1"/>
    </source>
</evidence>
<evidence type="ECO:0000313" key="8">
    <source>
        <dbReference type="Proteomes" id="UP000237925"/>
    </source>
</evidence>
<feature type="transmembrane region" description="Helical" evidence="5">
    <location>
        <begin position="36"/>
        <end position="64"/>
    </location>
</feature>
<feature type="transmembrane region" description="Helical" evidence="5">
    <location>
        <begin position="135"/>
        <end position="155"/>
    </location>
</feature>
<accession>A0A2R3QDU4</accession>
<evidence type="ECO:0000256" key="3">
    <source>
        <dbReference type="ARBA" id="ARBA00022989"/>
    </source>
</evidence>
<evidence type="ECO:0000256" key="1">
    <source>
        <dbReference type="ARBA" id="ARBA00004141"/>
    </source>
</evidence>
<comment type="subcellular location">
    <subcellularLocation>
        <location evidence="1">Membrane</location>
        <topology evidence="1">Multi-pass membrane protein</topology>
    </subcellularLocation>
</comment>